<evidence type="ECO:0000313" key="2">
    <source>
        <dbReference type="EMBL" id="KAF6759535.1"/>
    </source>
</evidence>
<dbReference type="Proteomes" id="UP000521943">
    <property type="component" value="Unassembled WGS sequence"/>
</dbReference>
<dbReference type="OrthoDB" id="3066193at2759"/>
<feature type="compositionally biased region" description="Basic residues" evidence="1">
    <location>
        <begin position="528"/>
        <end position="538"/>
    </location>
</feature>
<feature type="compositionally biased region" description="Polar residues" evidence="1">
    <location>
        <begin position="139"/>
        <end position="149"/>
    </location>
</feature>
<feature type="region of interest" description="Disordered" evidence="1">
    <location>
        <begin position="115"/>
        <end position="152"/>
    </location>
</feature>
<evidence type="ECO:0000256" key="1">
    <source>
        <dbReference type="SAM" id="MobiDB-lite"/>
    </source>
</evidence>
<name>A0A8H6I5Z1_9AGAR</name>
<protein>
    <submittedName>
        <fullName evidence="2">Uncharacterized protein</fullName>
    </submittedName>
</protein>
<feature type="compositionally biased region" description="Polar residues" evidence="1">
    <location>
        <begin position="471"/>
        <end position="497"/>
    </location>
</feature>
<keyword evidence="3" id="KW-1185">Reference proteome</keyword>
<comment type="caution">
    <text evidence="2">The sequence shown here is derived from an EMBL/GenBank/DDBJ whole genome shotgun (WGS) entry which is preliminary data.</text>
</comment>
<organism evidence="2 3">
    <name type="scientific">Ephemerocybe angulata</name>
    <dbReference type="NCBI Taxonomy" id="980116"/>
    <lineage>
        <taxon>Eukaryota</taxon>
        <taxon>Fungi</taxon>
        <taxon>Dikarya</taxon>
        <taxon>Basidiomycota</taxon>
        <taxon>Agaricomycotina</taxon>
        <taxon>Agaricomycetes</taxon>
        <taxon>Agaricomycetidae</taxon>
        <taxon>Agaricales</taxon>
        <taxon>Agaricineae</taxon>
        <taxon>Psathyrellaceae</taxon>
        <taxon>Ephemerocybe</taxon>
    </lineage>
</organism>
<feature type="compositionally biased region" description="Low complexity" evidence="1">
    <location>
        <begin position="30"/>
        <end position="49"/>
    </location>
</feature>
<sequence>MPAPRRRITNEYEDYRSPTPSDDDGGTSDGGSVSEGDQNSSFARSSDSGASRRTERGPLASVPLAPGFRAGQGGTIATLSQMLENEQIKNTALETKCRELQIQLEKTKNELRALKSRKAPSTSNKNPSQPSGPVEAHAHSSSSPVNGPTTGDVKVDEEVKRLGKKFCLMFQVFIEDAWFMRPCSDVENFATDPRRYESAEGFADCCVRELYFSTPEAYHPMLAQSSVFQALFKAGATAYISSLMHTLRNQTAPTIFGMPHLTSAYRFGADRSSVHDFKKLLVWDPSSGVKSKFFLPVHFPDGMYNLNVVFKRKELALIIRSCIFGPASISEAALNNRNWVPGHSNGKTWGLKGTNPNLISWAAVASVSVHNSDQALSEVGETSGFRYKDAQRFYERFLYSALNNGGPGAARIRNLLAWYNGIIFPRSWLSAEDIPLPEDDIEDEIEAALAGINLEDEPDESDAVEDVTHGGASNDQPVAAQPSSVLPGNAETSETHSTGGGAQGRRDGSASGEGEGTGNEQPAPIAQKKSRQGNRRARVQVTQGNVAGPSEVPAVRQTRSRKKT</sequence>
<accession>A0A8H6I5Z1</accession>
<dbReference type="AlphaFoldDB" id="A0A8H6I5Z1"/>
<proteinExistence type="predicted"/>
<dbReference type="EMBL" id="JACGCI010000015">
    <property type="protein sequence ID" value="KAF6759535.1"/>
    <property type="molecule type" value="Genomic_DNA"/>
</dbReference>
<feature type="compositionally biased region" description="Acidic residues" evidence="1">
    <location>
        <begin position="454"/>
        <end position="465"/>
    </location>
</feature>
<feature type="compositionally biased region" description="Polar residues" evidence="1">
    <location>
        <begin position="119"/>
        <end position="131"/>
    </location>
</feature>
<feature type="region of interest" description="Disordered" evidence="1">
    <location>
        <begin position="453"/>
        <end position="564"/>
    </location>
</feature>
<feature type="region of interest" description="Disordered" evidence="1">
    <location>
        <begin position="1"/>
        <end position="70"/>
    </location>
</feature>
<evidence type="ECO:0000313" key="3">
    <source>
        <dbReference type="Proteomes" id="UP000521943"/>
    </source>
</evidence>
<reference evidence="2 3" key="1">
    <citation type="submission" date="2020-07" db="EMBL/GenBank/DDBJ databases">
        <title>Comparative genomics of pyrophilous fungi reveals a link between fire events and developmental genes.</title>
        <authorList>
            <consortium name="DOE Joint Genome Institute"/>
            <person name="Steindorff A.S."/>
            <person name="Carver A."/>
            <person name="Calhoun S."/>
            <person name="Stillman K."/>
            <person name="Liu H."/>
            <person name="Lipzen A."/>
            <person name="Pangilinan J."/>
            <person name="Labutti K."/>
            <person name="Bruns T.D."/>
            <person name="Grigoriev I.V."/>
        </authorList>
    </citation>
    <scope>NUCLEOTIDE SEQUENCE [LARGE SCALE GENOMIC DNA]</scope>
    <source>
        <strain evidence="2 3">CBS 144469</strain>
    </source>
</reference>
<gene>
    <name evidence="2" type="ORF">DFP72DRAFT_1063891</name>
</gene>